<name>A0A4Y9EQE9_9SPHN</name>
<evidence type="ECO:0000313" key="2">
    <source>
        <dbReference type="EMBL" id="TFU05825.1"/>
    </source>
</evidence>
<evidence type="ECO:0000256" key="1">
    <source>
        <dbReference type="SAM" id="MobiDB-lite"/>
    </source>
</evidence>
<dbReference type="Pfam" id="PF07750">
    <property type="entry name" value="GcrA"/>
    <property type="match status" value="1"/>
</dbReference>
<protein>
    <submittedName>
        <fullName evidence="2">GcrA cell cycle regulator</fullName>
    </submittedName>
</protein>
<organism evidence="2 3">
    <name type="scientific">Glacieibacterium arshaanense</name>
    <dbReference type="NCBI Taxonomy" id="2511025"/>
    <lineage>
        <taxon>Bacteria</taxon>
        <taxon>Pseudomonadati</taxon>
        <taxon>Pseudomonadota</taxon>
        <taxon>Alphaproteobacteria</taxon>
        <taxon>Sphingomonadales</taxon>
        <taxon>Sphingosinicellaceae</taxon>
        <taxon>Glacieibacterium</taxon>
    </lineage>
</organism>
<reference evidence="2 3" key="1">
    <citation type="submission" date="2019-02" db="EMBL/GenBank/DDBJ databases">
        <title>Polymorphobacter sp. isolated from the lake at the Tibet of China.</title>
        <authorList>
            <person name="Li A."/>
        </authorList>
    </citation>
    <scope>NUCLEOTIDE SEQUENCE [LARGE SCALE GENOMIC DNA]</scope>
    <source>
        <strain evidence="2 3">DJ1R-1</strain>
    </source>
</reference>
<dbReference type="AlphaFoldDB" id="A0A4Y9EQE9"/>
<accession>A0A4Y9EQE9</accession>
<dbReference type="InterPro" id="IPR011681">
    <property type="entry name" value="GcrA"/>
</dbReference>
<gene>
    <name evidence="2" type="ORF">EUV02_02030</name>
</gene>
<proteinExistence type="predicted"/>
<dbReference type="EMBL" id="SIHO01000001">
    <property type="protein sequence ID" value="TFU05825.1"/>
    <property type="molecule type" value="Genomic_DNA"/>
</dbReference>
<evidence type="ECO:0000313" key="3">
    <source>
        <dbReference type="Proteomes" id="UP000297737"/>
    </source>
</evidence>
<sequence length="178" mass="19151">MAWTDERIETLRKGWEGGKTASQIAEELGEGVSRNAVIGKAHRLGLQARPSPVKGGEGEAVEAVAAAPAAKSPAAPRAKPEAVEAPVLAAPVEKPAPRRATKVVANSKPAKTTLLDLSERVCKWPIGHPGEPDFHFCGQPSKPSFPYCEEHCLVAYQAQLPRRDRSRPPPPMMPGMRR</sequence>
<keyword evidence="3" id="KW-1185">Reference proteome</keyword>
<dbReference type="Gene3D" id="1.10.10.60">
    <property type="entry name" value="Homeodomain-like"/>
    <property type="match status" value="1"/>
</dbReference>
<dbReference type="Proteomes" id="UP000297737">
    <property type="component" value="Unassembled WGS sequence"/>
</dbReference>
<feature type="region of interest" description="Disordered" evidence="1">
    <location>
        <begin position="159"/>
        <end position="178"/>
    </location>
</feature>
<feature type="compositionally biased region" description="Pro residues" evidence="1">
    <location>
        <begin position="168"/>
        <end position="178"/>
    </location>
</feature>
<dbReference type="RefSeq" id="WP_135244550.1">
    <property type="nucleotide sequence ID" value="NZ_SIHO01000001.1"/>
</dbReference>
<comment type="caution">
    <text evidence="2">The sequence shown here is derived from an EMBL/GenBank/DDBJ whole genome shotgun (WGS) entry which is preliminary data.</text>
</comment>
<dbReference type="OrthoDB" id="9798071at2"/>